<keyword evidence="2" id="KW-0067">ATP-binding</keyword>
<feature type="region of interest" description="Disordered" evidence="1">
    <location>
        <begin position="23"/>
        <end position="45"/>
    </location>
</feature>
<keyword evidence="2" id="KW-0547">Nucleotide-binding</keyword>
<dbReference type="Proteomes" id="UP000471648">
    <property type="component" value="Unassembled WGS sequence"/>
</dbReference>
<evidence type="ECO:0000313" key="3">
    <source>
        <dbReference type="Proteomes" id="UP000471648"/>
    </source>
</evidence>
<evidence type="ECO:0000313" key="2">
    <source>
        <dbReference type="EMBL" id="NEB73084.1"/>
    </source>
</evidence>
<proteinExistence type="predicted"/>
<accession>A0A6N9VJN0</accession>
<reference evidence="2 3" key="1">
    <citation type="submission" date="2020-01" db="EMBL/GenBank/DDBJ databases">
        <title>Insect and environment-associated Actinomycetes.</title>
        <authorList>
            <person name="Currrie C."/>
            <person name="Chevrette M."/>
            <person name="Carlson C."/>
            <person name="Stubbendieck R."/>
            <person name="Wendt-Pienkowski E."/>
        </authorList>
    </citation>
    <scope>NUCLEOTIDE SEQUENCE [LARGE SCALE GENOMIC DNA]</scope>
    <source>
        <strain evidence="2 3">SID14438</strain>
    </source>
</reference>
<dbReference type="GO" id="GO:0005524">
    <property type="term" value="F:ATP binding"/>
    <property type="evidence" value="ECO:0007669"/>
    <property type="project" value="UniProtKB-KW"/>
</dbReference>
<dbReference type="AlphaFoldDB" id="A0A6N9VJN0"/>
<feature type="compositionally biased region" description="Basic and acidic residues" evidence="1">
    <location>
        <begin position="35"/>
        <end position="45"/>
    </location>
</feature>
<protein>
    <submittedName>
        <fullName evidence="2">ABC transporter ATP-binding protein</fullName>
    </submittedName>
</protein>
<name>A0A6N9VJN0_STRMI</name>
<evidence type="ECO:0000256" key="1">
    <source>
        <dbReference type="SAM" id="MobiDB-lite"/>
    </source>
</evidence>
<sequence>LASAAGLRVHELSAGSTSLEQLFLDLTQDSTEQPEQNRRDEGEAR</sequence>
<organism evidence="2 3">
    <name type="scientific">Streptomyces microflavus</name>
    <name type="common">Streptomyces lipmanii</name>
    <dbReference type="NCBI Taxonomy" id="1919"/>
    <lineage>
        <taxon>Bacteria</taxon>
        <taxon>Bacillati</taxon>
        <taxon>Actinomycetota</taxon>
        <taxon>Actinomycetes</taxon>
        <taxon>Kitasatosporales</taxon>
        <taxon>Streptomycetaceae</taxon>
        <taxon>Streptomyces</taxon>
    </lineage>
</organism>
<gene>
    <name evidence="2" type="ORF">G3I39_39340</name>
</gene>
<feature type="non-terminal residue" evidence="2">
    <location>
        <position position="1"/>
    </location>
</feature>
<comment type="caution">
    <text evidence="2">The sequence shown here is derived from an EMBL/GenBank/DDBJ whole genome shotgun (WGS) entry which is preliminary data.</text>
</comment>
<dbReference type="EMBL" id="JAAGME010001664">
    <property type="protein sequence ID" value="NEB73084.1"/>
    <property type="molecule type" value="Genomic_DNA"/>
</dbReference>